<proteinExistence type="predicted"/>
<dbReference type="Proteomes" id="UP000805193">
    <property type="component" value="Unassembled WGS sequence"/>
</dbReference>
<reference evidence="1 2" key="1">
    <citation type="journal article" date="2020" name="Cell">
        <title>Large-Scale Comparative Analyses of Tick Genomes Elucidate Their Genetic Diversity and Vector Capacities.</title>
        <authorList>
            <consortium name="Tick Genome and Microbiome Consortium (TIGMIC)"/>
            <person name="Jia N."/>
            <person name="Wang J."/>
            <person name="Shi W."/>
            <person name="Du L."/>
            <person name="Sun Y."/>
            <person name="Zhan W."/>
            <person name="Jiang J.F."/>
            <person name="Wang Q."/>
            <person name="Zhang B."/>
            <person name="Ji P."/>
            <person name="Bell-Sakyi L."/>
            <person name="Cui X.M."/>
            <person name="Yuan T.T."/>
            <person name="Jiang B.G."/>
            <person name="Yang W.F."/>
            <person name="Lam T.T."/>
            <person name="Chang Q.C."/>
            <person name="Ding S.J."/>
            <person name="Wang X.J."/>
            <person name="Zhu J.G."/>
            <person name="Ruan X.D."/>
            <person name="Zhao L."/>
            <person name="Wei J.T."/>
            <person name="Ye R.Z."/>
            <person name="Que T.C."/>
            <person name="Du C.H."/>
            <person name="Zhou Y.H."/>
            <person name="Cheng J.X."/>
            <person name="Dai P.F."/>
            <person name="Guo W.B."/>
            <person name="Han X.H."/>
            <person name="Huang E.J."/>
            <person name="Li L.F."/>
            <person name="Wei W."/>
            <person name="Gao Y.C."/>
            <person name="Liu J.Z."/>
            <person name="Shao H.Z."/>
            <person name="Wang X."/>
            <person name="Wang C.C."/>
            <person name="Yang T.C."/>
            <person name="Huo Q.B."/>
            <person name="Li W."/>
            <person name="Chen H.Y."/>
            <person name="Chen S.E."/>
            <person name="Zhou L.G."/>
            <person name="Ni X.B."/>
            <person name="Tian J.H."/>
            <person name="Sheng Y."/>
            <person name="Liu T."/>
            <person name="Pan Y.S."/>
            <person name="Xia L.Y."/>
            <person name="Li J."/>
            <person name="Zhao F."/>
            <person name="Cao W.C."/>
        </authorList>
    </citation>
    <scope>NUCLEOTIDE SEQUENCE [LARGE SCALE GENOMIC DNA]</scope>
    <source>
        <strain evidence="1">Iper-2018</strain>
    </source>
</reference>
<protein>
    <submittedName>
        <fullName evidence="1">Uncharacterized protein</fullName>
    </submittedName>
</protein>
<evidence type="ECO:0000313" key="1">
    <source>
        <dbReference type="EMBL" id="KAG0426936.1"/>
    </source>
</evidence>
<keyword evidence="2" id="KW-1185">Reference proteome</keyword>
<evidence type="ECO:0000313" key="2">
    <source>
        <dbReference type="Proteomes" id="UP000805193"/>
    </source>
</evidence>
<name>A0AC60Q0M7_IXOPE</name>
<accession>A0AC60Q0M7</accession>
<sequence length="156" mass="16920">MTSVGDYPVTVTPHRTLNTVRGVISEDDLLECSEDEILEDSVEGTPTVYGICGDTDFPGRSVLSTGVTHTQSPSFSKGAVPSKEGSTPSKVPEVPSAALAGPSGRTTRSPGGQNNLLRPRAQRSRRTKKWTRAYRSLKTTSLFLKQSLFLWSPLRL</sequence>
<gene>
    <name evidence="1" type="ORF">HPB47_025962</name>
</gene>
<organism evidence="1 2">
    <name type="scientific">Ixodes persulcatus</name>
    <name type="common">Taiga tick</name>
    <dbReference type="NCBI Taxonomy" id="34615"/>
    <lineage>
        <taxon>Eukaryota</taxon>
        <taxon>Metazoa</taxon>
        <taxon>Ecdysozoa</taxon>
        <taxon>Arthropoda</taxon>
        <taxon>Chelicerata</taxon>
        <taxon>Arachnida</taxon>
        <taxon>Acari</taxon>
        <taxon>Parasitiformes</taxon>
        <taxon>Ixodida</taxon>
        <taxon>Ixodoidea</taxon>
        <taxon>Ixodidae</taxon>
        <taxon>Ixodinae</taxon>
        <taxon>Ixodes</taxon>
    </lineage>
</organism>
<dbReference type="EMBL" id="JABSTQ010009670">
    <property type="protein sequence ID" value="KAG0426936.1"/>
    <property type="molecule type" value="Genomic_DNA"/>
</dbReference>
<comment type="caution">
    <text evidence="1">The sequence shown here is derived from an EMBL/GenBank/DDBJ whole genome shotgun (WGS) entry which is preliminary data.</text>
</comment>